<evidence type="ECO:0000256" key="3">
    <source>
        <dbReference type="SAM" id="SignalP"/>
    </source>
</evidence>
<feature type="domain" description="CUB" evidence="4">
    <location>
        <begin position="260"/>
        <end position="375"/>
    </location>
</feature>
<reference evidence="6" key="1">
    <citation type="submission" date="2025-08" db="UniProtKB">
        <authorList>
            <consortium name="RefSeq"/>
        </authorList>
    </citation>
    <scope>IDENTIFICATION</scope>
    <source>
        <tissue evidence="6">Whole Larva</tissue>
    </source>
</reference>
<name>A0ABM1N4Z0_NICVS</name>
<evidence type="ECO:0000313" key="6">
    <source>
        <dbReference type="RefSeq" id="XP_017781890.1"/>
    </source>
</evidence>
<dbReference type="InterPro" id="IPR058698">
    <property type="entry name" value="CUB_metazoa"/>
</dbReference>
<evidence type="ECO:0000256" key="2">
    <source>
        <dbReference type="PROSITE-ProRule" id="PRU00059"/>
    </source>
</evidence>
<dbReference type="PROSITE" id="PS01180">
    <property type="entry name" value="CUB"/>
    <property type="match status" value="1"/>
</dbReference>
<keyword evidence="1" id="KW-1015">Disulfide bond</keyword>
<dbReference type="RefSeq" id="XP_017781890.1">
    <property type="nucleotide sequence ID" value="XM_017926401.1"/>
</dbReference>
<proteinExistence type="predicted"/>
<dbReference type="GeneID" id="108566497"/>
<evidence type="ECO:0000259" key="4">
    <source>
        <dbReference type="PROSITE" id="PS01180"/>
    </source>
</evidence>
<accession>A0ABM1N4Z0</accession>
<gene>
    <name evidence="6" type="primary">LOC108566497</name>
</gene>
<protein>
    <submittedName>
        <fullName evidence="6">Uncharacterized protein LOC108566497</fullName>
    </submittedName>
</protein>
<feature type="chain" id="PRO_5045825006" evidence="3">
    <location>
        <begin position="22"/>
        <end position="377"/>
    </location>
</feature>
<dbReference type="InterPro" id="IPR000859">
    <property type="entry name" value="CUB_dom"/>
</dbReference>
<dbReference type="Proteomes" id="UP000695000">
    <property type="component" value="Unplaced"/>
</dbReference>
<evidence type="ECO:0000256" key="1">
    <source>
        <dbReference type="ARBA" id="ARBA00023157"/>
    </source>
</evidence>
<dbReference type="PANTHER" id="PTHR33236">
    <property type="entry name" value="INTRAFLAGELLAR TRANSPORT PROTEIN 122 FAMILY PROTEIN-RELATED"/>
    <property type="match status" value="1"/>
</dbReference>
<comment type="caution">
    <text evidence="2">Lacks conserved residue(s) required for the propagation of feature annotation.</text>
</comment>
<dbReference type="PANTHER" id="PTHR33236:SF12">
    <property type="entry name" value="CUB DOMAIN-CONTAINING PROTEIN-RELATED"/>
    <property type="match status" value="1"/>
</dbReference>
<keyword evidence="5" id="KW-1185">Reference proteome</keyword>
<keyword evidence="3" id="KW-0732">Signal</keyword>
<sequence length="377" mass="42391">MTTFVVGTVLVLALALAGTRSQAPYFYNYDDVTIEDPLAYIWNNRDNLIQDSYAPCGVKYNAGRDREGTCMHSSECKFNRGKTNGRGSCSFWNSCCISEKTCNQRTNSRVSYFMSPSDARKNFGNCEMQVDLINENICQIRIDIIDMKIQDPVLNGDKLECEESFTVSPESGTPKLCGGNKDTHFYVHLDKPNNLNNAVKLNMKLKQITGGIIEPNSPRWNIKVTQLECPSRDKKFALQHKKDTNNRPAEDFHKLAPEGCLQYFTEPSGTIQSFGYESSKMSMITAQDYAICFKRSTSECGIKFTSNFLDIDAAGCANNFIHTPETTLPDDAKVCFDDAPKKTWLSVHPGPLYVHVHTEISEEKLQGFNINYVMKGC</sequence>
<organism evidence="5 6">
    <name type="scientific">Nicrophorus vespilloides</name>
    <name type="common">Boreal carrion beetle</name>
    <dbReference type="NCBI Taxonomy" id="110193"/>
    <lineage>
        <taxon>Eukaryota</taxon>
        <taxon>Metazoa</taxon>
        <taxon>Ecdysozoa</taxon>
        <taxon>Arthropoda</taxon>
        <taxon>Hexapoda</taxon>
        <taxon>Insecta</taxon>
        <taxon>Pterygota</taxon>
        <taxon>Neoptera</taxon>
        <taxon>Endopterygota</taxon>
        <taxon>Coleoptera</taxon>
        <taxon>Polyphaga</taxon>
        <taxon>Staphyliniformia</taxon>
        <taxon>Silphidae</taxon>
        <taxon>Nicrophorinae</taxon>
        <taxon>Nicrophorus</taxon>
    </lineage>
</organism>
<evidence type="ECO:0000313" key="5">
    <source>
        <dbReference type="Proteomes" id="UP000695000"/>
    </source>
</evidence>
<dbReference type="Pfam" id="PF26080">
    <property type="entry name" value="CUB_animal"/>
    <property type="match status" value="1"/>
</dbReference>
<feature type="signal peptide" evidence="3">
    <location>
        <begin position="1"/>
        <end position="21"/>
    </location>
</feature>